<dbReference type="GeneID" id="105039962"/>
<dbReference type="KEGG" id="egu:105039962"/>
<keyword evidence="9" id="KW-0012">Acyltransferase</keyword>
<proteinExistence type="inferred from homology"/>
<evidence type="ECO:0000256" key="5">
    <source>
        <dbReference type="ARBA" id="ARBA00022989"/>
    </source>
</evidence>
<evidence type="ECO:0000313" key="9">
    <source>
        <dbReference type="RefSeq" id="XP_010914603.1"/>
    </source>
</evidence>
<sequence>MNLKTFSKSLILFYRYLLRRHRSAHATQVKFCRYPSQERLSSEVLVCDVEGGLLRSSSTFPYFMLVALEGGGFLRGLLLLLLCPLVCLVSHELGLRLMVMVAFCGLRKDGFRVGRAVLPKFFLEDVGLEGFEALGRGGKRICVSSMPRVMVEAFLKEYLEVEVVLGRELKEFGGYYTGLMEEEGEAWEGTDSKELFGGEGEMKAGVIGFGSYLNSHHHRLFSRCKEVYLVSEAEKRRWHPLPRSAYPKPLIFHDGRIAFRPTPTSTLCMFLWLPLGVPLAISRTVTFIFLPFTISTPILAFVGLYCRPTSSSSSSSPPQKLQNSRKSHGQLYVCNHRTLLDPLYISGTLKRHVTATTYSISRVSEFLSPIKTIRLTRNREADKKRMESVLQEGGDLVVCPEGTTCREPYLLRFSPLFAELISQEVVPVALKVHVHMFYGTTASGFKGLDPLFFLMNPYPWYDMVFMEKVSTSSIDGKECSSREVANNVQEKMGKVLGFECTALTRRDKYLMLAGNEGIIDRGTKGS</sequence>
<feature type="domain" description="Phospholipid/glycerol acyltransferase" evidence="7">
    <location>
        <begin position="330"/>
        <end position="433"/>
    </location>
</feature>
<gene>
    <name evidence="9" type="primary">LOC105039962</name>
</gene>
<dbReference type="GO" id="GO:0090447">
    <property type="term" value="F:glycerol-3-phosphate 2-O-acyltransferase activity"/>
    <property type="evidence" value="ECO:0007669"/>
    <property type="project" value="TreeGrafter"/>
</dbReference>
<dbReference type="PANTHER" id="PTHR15486:SF62">
    <property type="entry name" value="GLYCEROL-3-PHOSPHATE ACYLTRANSFERASE 2-RELATED"/>
    <property type="match status" value="1"/>
</dbReference>
<dbReference type="SMART" id="SM00563">
    <property type="entry name" value="PlsC"/>
    <property type="match status" value="1"/>
</dbReference>
<evidence type="ECO:0000256" key="6">
    <source>
        <dbReference type="ARBA" id="ARBA00023136"/>
    </source>
</evidence>
<dbReference type="GO" id="GO:0016791">
    <property type="term" value="F:phosphatase activity"/>
    <property type="evidence" value="ECO:0007669"/>
    <property type="project" value="TreeGrafter"/>
</dbReference>
<comment type="similarity">
    <text evidence="2">Belongs to the GPAT/DAPAT family.</text>
</comment>
<protein>
    <submittedName>
        <fullName evidence="9">Probable glycerol-3-phosphate acyltransferase 3</fullName>
    </submittedName>
</protein>
<dbReference type="Pfam" id="PF23270">
    <property type="entry name" value="HAD_RAM2_N"/>
    <property type="match status" value="1"/>
</dbReference>
<dbReference type="GO" id="GO:0010143">
    <property type="term" value="P:cutin biosynthetic process"/>
    <property type="evidence" value="ECO:0007669"/>
    <property type="project" value="TreeGrafter"/>
</dbReference>
<organism evidence="8 9">
    <name type="scientific">Elaeis guineensis var. tenera</name>
    <name type="common">Oil palm</name>
    <dbReference type="NCBI Taxonomy" id="51953"/>
    <lineage>
        <taxon>Eukaryota</taxon>
        <taxon>Viridiplantae</taxon>
        <taxon>Streptophyta</taxon>
        <taxon>Embryophyta</taxon>
        <taxon>Tracheophyta</taxon>
        <taxon>Spermatophyta</taxon>
        <taxon>Magnoliopsida</taxon>
        <taxon>Liliopsida</taxon>
        <taxon>Arecaceae</taxon>
        <taxon>Arecoideae</taxon>
        <taxon>Cocoseae</taxon>
        <taxon>Elaeidinae</taxon>
        <taxon>Elaeis</taxon>
    </lineage>
</organism>
<accession>A0A6I9QT57</accession>
<keyword evidence="3" id="KW-0808">Transferase</keyword>
<dbReference type="Pfam" id="PF01553">
    <property type="entry name" value="Acyltransferase"/>
    <property type="match status" value="1"/>
</dbReference>
<evidence type="ECO:0000259" key="7">
    <source>
        <dbReference type="SMART" id="SM00563"/>
    </source>
</evidence>
<dbReference type="OrthoDB" id="1854593at2759"/>
<dbReference type="GO" id="GO:0016020">
    <property type="term" value="C:membrane"/>
    <property type="evidence" value="ECO:0007669"/>
    <property type="project" value="UniProtKB-SubCell"/>
</dbReference>
<comment type="subcellular location">
    <subcellularLocation>
        <location evidence="1">Membrane</location>
        <topology evidence="1">Multi-pass membrane protein</topology>
    </subcellularLocation>
</comment>
<keyword evidence="8" id="KW-1185">Reference proteome</keyword>
<evidence type="ECO:0000256" key="4">
    <source>
        <dbReference type="ARBA" id="ARBA00022692"/>
    </source>
</evidence>
<evidence type="ECO:0000256" key="2">
    <source>
        <dbReference type="ARBA" id="ARBA00007937"/>
    </source>
</evidence>
<dbReference type="RefSeq" id="XP_010914603.1">
    <property type="nucleotide sequence ID" value="XM_010916301.2"/>
</dbReference>
<keyword evidence="5" id="KW-1133">Transmembrane helix</keyword>
<evidence type="ECO:0000256" key="1">
    <source>
        <dbReference type="ARBA" id="ARBA00004141"/>
    </source>
</evidence>
<dbReference type="InterPro" id="IPR056462">
    <property type="entry name" value="HAD_RAM2/GPAT1-8"/>
</dbReference>
<keyword evidence="4" id="KW-0812">Transmembrane</keyword>
<dbReference type="CDD" id="cd06551">
    <property type="entry name" value="LPLAT"/>
    <property type="match status" value="1"/>
</dbReference>
<dbReference type="SUPFAM" id="SSF69593">
    <property type="entry name" value="Glycerol-3-phosphate (1)-acyltransferase"/>
    <property type="match status" value="1"/>
</dbReference>
<dbReference type="PANTHER" id="PTHR15486">
    <property type="entry name" value="ANCIENT UBIQUITOUS PROTEIN"/>
    <property type="match status" value="1"/>
</dbReference>
<evidence type="ECO:0000313" key="8">
    <source>
        <dbReference type="Proteomes" id="UP000504607"/>
    </source>
</evidence>
<dbReference type="AlphaFoldDB" id="A0A6I9QT57"/>
<keyword evidence="6" id="KW-0472">Membrane</keyword>
<evidence type="ECO:0000256" key="3">
    <source>
        <dbReference type="ARBA" id="ARBA00022679"/>
    </source>
</evidence>
<dbReference type="InterPro" id="IPR002123">
    <property type="entry name" value="Plipid/glycerol_acylTrfase"/>
</dbReference>
<dbReference type="FunCoup" id="A0A6I9QT57">
    <property type="interactions" value="7"/>
</dbReference>
<dbReference type="Proteomes" id="UP000504607">
    <property type="component" value="Chromosome 2"/>
</dbReference>
<name>A0A6I9QT57_ELAGV</name>
<reference evidence="9" key="1">
    <citation type="submission" date="2025-08" db="UniProtKB">
        <authorList>
            <consortium name="RefSeq"/>
        </authorList>
    </citation>
    <scope>IDENTIFICATION</scope>
</reference>
<dbReference type="InParanoid" id="A0A6I9QT57"/>